<dbReference type="Proteomes" id="UP000248863">
    <property type="component" value="Unassembled WGS sequence"/>
</dbReference>
<dbReference type="SUPFAM" id="SSF53335">
    <property type="entry name" value="S-adenosyl-L-methionine-dependent methyltransferases"/>
    <property type="match status" value="1"/>
</dbReference>
<dbReference type="InterPro" id="IPR029063">
    <property type="entry name" value="SAM-dependent_MTases_sf"/>
</dbReference>
<proteinExistence type="predicted"/>
<comment type="caution">
    <text evidence="2">The sequence shown here is derived from an EMBL/GenBank/DDBJ whole genome shotgun (WGS) entry which is preliminary data.</text>
</comment>
<dbReference type="GO" id="GO:0008757">
    <property type="term" value="F:S-adenosylmethionine-dependent methyltransferase activity"/>
    <property type="evidence" value="ECO:0007669"/>
    <property type="project" value="InterPro"/>
</dbReference>
<keyword evidence="3" id="KW-1185">Reference proteome</keyword>
<evidence type="ECO:0000313" key="3">
    <source>
        <dbReference type="Proteomes" id="UP000248863"/>
    </source>
</evidence>
<dbReference type="CDD" id="cd02440">
    <property type="entry name" value="AdoMet_MTases"/>
    <property type="match status" value="1"/>
</dbReference>
<feature type="domain" description="Methyltransferase type 11" evidence="1">
    <location>
        <begin position="102"/>
        <end position="194"/>
    </location>
</feature>
<dbReference type="RefSeq" id="WP_111356319.1">
    <property type="nucleotide sequence ID" value="NZ_NHSK01000041.1"/>
</dbReference>
<dbReference type="OrthoDB" id="9777830at2"/>
<organism evidence="2 3">
    <name type="scientific">Rhodoplanes elegans</name>
    <dbReference type="NCBI Taxonomy" id="29408"/>
    <lineage>
        <taxon>Bacteria</taxon>
        <taxon>Pseudomonadati</taxon>
        <taxon>Pseudomonadota</taxon>
        <taxon>Alphaproteobacteria</taxon>
        <taxon>Hyphomicrobiales</taxon>
        <taxon>Nitrobacteraceae</taxon>
        <taxon>Rhodoplanes</taxon>
    </lineage>
</organism>
<dbReference type="Pfam" id="PF08241">
    <property type="entry name" value="Methyltransf_11"/>
    <property type="match status" value="1"/>
</dbReference>
<evidence type="ECO:0000259" key="1">
    <source>
        <dbReference type="Pfam" id="PF08241"/>
    </source>
</evidence>
<evidence type="ECO:0000313" key="2">
    <source>
        <dbReference type="EMBL" id="RAI40344.1"/>
    </source>
</evidence>
<dbReference type="PANTHER" id="PTHR43861:SF1">
    <property type="entry name" value="TRANS-ACONITATE 2-METHYLTRANSFERASE"/>
    <property type="match status" value="1"/>
</dbReference>
<dbReference type="AlphaFoldDB" id="A0A327KQW5"/>
<name>A0A327KQW5_9BRAD</name>
<dbReference type="EMBL" id="NPEU01000043">
    <property type="protein sequence ID" value="RAI40344.1"/>
    <property type="molecule type" value="Genomic_DNA"/>
</dbReference>
<sequence>MATLSQLQEAFGHRYRVEAEADSHGDIVAGRLIDNAGGQIVPIVDGIPRFVMGENYADGFGLQWNVFRSTQLDSRSGRKLSFQRFWEGTKWRPRDLYGKRVLEAGSGAGRFTEVLLDAGAIVTTFDLSEAVVANRLNNAAGGEVVFFQGNIYDIPCQDAAFDYVFCYGVLQHTPEPDRAFQALVQKVKPGGRISIDYYLKHDRLDPFNQPKYFWRRWTVDVPPSKLLSMIRSYMPIWLPVDTFIRRIPFLGPKLLGLLRIPCWNYLRSGLTRDQRLEWAILDTFDALSARYDEPRTLDEVRHMVEQVDGLDEVDVFYGSNGVVANARRQ</sequence>
<dbReference type="Gene3D" id="3.40.50.150">
    <property type="entry name" value="Vaccinia Virus protein VP39"/>
    <property type="match status" value="1"/>
</dbReference>
<accession>A0A327KQW5</accession>
<reference evidence="2 3" key="1">
    <citation type="submission" date="2017-07" db="EMBL/GenBank/DDBJ databases">
        <title>Draft Genome Sequences of Select Purple Nonsulfur Bacteria.</title>
        <authorList>
            <person name="Lasarre B."/>
            <person name="Mckinlay J.B."/>
        </authorList>
    </citation>
    <scope>NUCLEOTIDE SEQUENCE [LARGE SCALE GENOMIC DNA]</scope>
    <source>
        <strain evidence="2 3">DSM 11907</strain>
    </source>
</reference>
<dbReference type="PANTHER" id="PTHR43861">
    <property type="entry name" value="TRANS-ACONITATE 2-METHYLTRANSFERASE-RELATED"/>
    <property type="match status" value="1"/>
</dbReference>
<protein>
    <recommendedName>
        <fullName evidence="1">Methyltransferase type 11 domain-containing protein</fullName>
    </recommendedName>
</protein>
<gene>
    <name evidence="2" type="ORF">CH338_06495</name>
</gene>
<dbReference type="InterPro" id="IPR013216">
    <property type="entry name" value="Methyltransf_11"/>
</dbReference>